<dbReference type="Proteomes" id="UP001163105">
    <property type="component" value="Unassembled WGS sequence"/>
</dbReference>
<evidence type="ECO:0000313" key="3">
    <source>
        <dbReference type="EMBL" id="KAJ6440177.1"/>
    </source>
</evidence>
<feature type="region of interest" description="Disordered" evidence="1">
    <location>
        <begin position="176"/>
        <end position="239"/>
    </location>
</feature>
<keyword evidence="2" id="KW-0732">Signal</keyword>
<evidence type="ECO:0000256" key="1">
    <source>
        <dbReference type="SAM" id="MobiDB-lite"/>
    </source>
</evidence>
<organism evidence="3 4">
    <name type="scientific">Purpureocillium lavendulum</name>
    <dbReference type="NCBI Taxonomy" id="1247861"/>
    <lineage>
        <taxon>Eukaryota</taxon>
        <taxon>Fungi</taxon>
        <taxon>Dikarya</taxon>
        <taxon>Ascomycota</taxon>
        <taxon>Pezizomycotina</taxon>
        <taxon>Sordariomycetes</taxon>
        <taxon>Hypocreomycetidae</taxon>
        <taxon>Hypocreales</taxon>
        <taxon>Ophiocordycipitaceae</taxon>
        <taxon>Purpureocillium</taxon>
    </lineage>
</organism>
<reference evidence="3" key="1">
    <citation type="submission" date="2023-01" db="EMBL/GenBank/DDBJ databases">
        <title>The growth and conidiation of Purpureocillium lavendulum are regulated by nitrogen source and histone H3K14 acetylation.</title>
        <authorList>
            <person name="Tang P."/>
            <person name="Han J."/>
            <person name="Zhang C."/>
            <person name="Tang P."/>
            <person name="Qi F."/>
            <person name="Zhang K."/>
            <person name="Liang L."/>
        </authorList>
    </citation>
    <scope>NUCLEOTIDE SEQUENCE</scope>
    <source>
        <strain evidence="3">YMF1.00683</strain>
    </source>
</reference>
<sequence length="239" mass="24979">MKATYTILTALLGTVALAEPLHRRQNENEIGTGKPGGNPFPDLCPKKGSKDCDDTINKCVKEHGNKDRGAVLQCGLEAIRAPICGMDISDKKEVAGFCRKSFDKCARQVAGLDKTLIEACVRQESVVLKFCGRVQPQKTPEGCAEAVQTCIKKVGGPKQSEVFDCARKVLAEANNTATGGDKSAAGGDKTAAEGDKTATEGDKSATEENKTTNGVAEPATEGKKPKGCPAPGKTAPTSA</sequence>
<feature type="signal peptide" evidence="2">
    <location>
        <begin position="1"/>
        <end position="18"/>
    </location>
</feature>
<feature type="compositionally biased region" description="Basic and acidic residues" evidence="1">
    <location>
        <begin position="190"/>
        <end position="210"/>
    </location>
</feature>
<dbReference type="AlphaFoldDB" id="A0AB34FP66"/>
<name>A0AB34FP66_9HYPO</name>
<proteinExistence type="predicted"/>
<feature type="compositionally biased region" description="Low complexity" evidence="1">
    <location>
        <begin position="227"/>
        <end position="239"/>
    </location>
</feature>
<evidence type="ECO:0000256" key="2">
    <source>
        <dbReference type="SAM" id="SignalP"/>
    </source>
</evidence>
<protein>
    <submittedName>
        <fullName evidence="3">Uncharacterized protein</fullName>
    </submittedName>
</protein>
<dbReference type="EMBL" id="JAQHRD010000006">
    <property type="protein sequence ID" value="KAJ6440177.1"/>
    <property type="molecule type" value="Genomic_DNA"/>
</dbReference>
<feature type="chain" id="PRO_5044196731" evidence="2">
    <location>
        <begin position="19"/>
        <end position="239"/>
    </location>
</feature>
<gene>
    <name evidence="3" type="ORF">O9K51_08068</name>
</gene>
<comment type="caution">
    <text evidence="3">The sequence shown here is derived from an EMBL/GenBank/DDBJ whole genome shotgun (WGS) entry which is preliminary data.</text>
</comment>
<keyword evidence="4" id="KW-1185">Reference proteome</keyword>
<accession>A0AB34FP66</accession>
<evidence type="ECO:0000313" key="4">
    <source>
        <dbReference type="Proteomes" id="UP001163105"/>
    </source>
</evidence>